<accession>A0AAD8YGY8</accession>
<evidence type="ECO:0000313" key="2">
    <source>
        <dbReference type="Proteomes" id="UP001224775"/>
    </source>
</evidence>
<dbReference type="AlphaFoldDB" id="A0AAD8YGY8"/>
<gene>
    <name evidence="1" type="ORF">QTG54_004196</name>
</gene>
<comment type="caution">
    <text evidence="1">The sequence shown here is derived from an EMBL/GenBank/DDBJ whole genome shotgun (WGS) entry which is preliminary data.</text>
</comment>
<evidence type="ECO:0000313" key="1">
    <source>
        <dbReference type="EMBL" id="KAK1744905.1"/>
    </source>
</evidence>
<feature type="non-terminal residue" evidence="1">
    <location>
        <position position="97"/>
    </location>
</feature>
<organism evidence="1 2">
    <name type="scientific">Skeletonema marinoi</name>
    <dbReference type="NCBI Taxonomy" id="267567"/>
    <lineage>
        <taxon>Eukaryota</taxon>
        <taxon>Sar</taxon>
        <taxon>Stramenopiles</taxon>
        <taxon>Ochrophyta</taxon>
        <taxon>Bacillariophyta</taxon>
        <taxon>Coscinodiscophyceae</taxon>
        <taxon>Thalassiosirophycidae</taxon>
        <taxon>Thalassiosirales</taxon>
        <taxon>Skeletonemataceae</taxon>
        <taxon>Skeletonema</taxon>
        <taxon>Skeletonema marinoi-dohrnii complex</taxon>
    </lineage>
</organism>
<sequence>MRWASFAPELPPHPLHSLRAIDIFGRRYRKGSPRIAKSLLLIEGQWSSLDMGILHTGLPSHKGSDAAVNLTIRSNTLENVSPMVESCFSNDLPLNLL</sequence>
<protein>
    <submittedName>
        <fullName evidence="1">Uncharacterized protein</fullName>
    </submittedName>
</protein>
<keyword evidence="2" id="KW-1185">Reference proteome</keyword>
<reference evidence="1" key="1">
    <citation type="submission" date="2023-06" db="EMBL/GenBank/DDBJ databases">
        <title>Survivors Of The Sea: Transcriptome response of Skeletonema marinoi to long-term dormancy.</title>
        <authorList>
            <person name="Pinder M.I.M."/>
            <person name="Kourtchenko O."/>
            <person name="Robertson E.K."/>
            <person name="Larsson T."/>
            <person name="Maumus F."/>
            <person name="Osuna-Cruz C.M."/>
            <person name="Vancaester E."/>
            <person name="Stenow R."/>
            <person name="Vandepoele K."/>
            <person name="Ploug H."/>
            <person name="Bruchert V."/>
            <person name="Godhe A."/>
            <person name="Topel M."/>
        </authorList>
    </citation>
    <scope>NUCLEOTIDE SEQUENCE</scope>
    <source>
        <strain evidence="1">R05AC</strain>
    </source>
</reference>
<dbReference type="Proteomes" id="UP001224775">
    <property type="component" value="Unassembled WGS sequence"/>
</dbReference>
<name>A0AAD8YGY8_9STRA</name>
<dbReference type="EMBL" id="JATAAI010000006">
    <property type="protein sequence ID" value="KAK1744905.1"/>
    <property type="molecule type" value="Genomic_DNA"/>
</dbReference>
<proteinExistence type="predicted"/>